<feature type="non-terminal residue" evidence="6">
    <location>
        <position position="254"/>
    </location>
</feature>
<comment type="caution">
    <text evidence="6">The sequence shown here is derived from an EMBL/GenBank/DDBJ whole genome shotgun (WGS) entry which is preliminary data.</text>
</comment>
<dbReference type="InterPro" id="IPR000789">
    <property type="entry name" value="Cyclin-dep_kinase_reg-sub"/>
</dbReference>
<dbReference type="SMART" id="SM01084">
    <property type="entry name" value="CKS"/>
    <property type="match status" value="2"/>
</dbReference>
<feature type="compositionally biased region" description="Basic and acidic residues" evidence="5">
    <location>
        <begin position="206"/>
        <end position="230"/>
    </location>
</feature>
<keyword evidence="7" id="KW-1185">Reference proteome</keyword>
<feature type="region of interest" description="Disordered" evidence="5">
    <location>
        <begin position="185"/>
        <end position="254"/>
    </location>
</feature>
<comment type="function">
    <text evidence="4">Binds to the catalytic subunit of the cyclin dependent kinases and is essential for their biological function.</text>
</comment>
<name>A0AAN5C766_9BILA</name>
<evidence type="ECO:0000256" key="3">
    <source>
        <dbReference type="ARBA" id="ARBA00023306"/>
    </source>
</evidence>
<proteinExistence type="inferred from homology"/>
<dbReference type="Gene3D" id="3.30.170.10">
    <property type="entry name" value="Cyclin-dependent kinase, regulatory subunit"/>
    <property type="match status" value="2"/>
</dbReference>
<evidence type="ECO:0000256" key="5">
    <source>
        <dbReference type="SAM" id="MobiDB-lite"/>
    </source>
</evidence>
<dbReference type="EMBL" id="BTRK01000001">
    <property type="protein sequence ID" value="GMR31011.1"/>
    <property type="molecule type" value="Genomic_DNA"/>
</dbReference>
<dbReference type="Proteomes" id="UP001328107">
    <property type="component" value="Unassembled WGS sequence"/>
</dbReference>
<organism evidence="6 7">
    <name type="scientific">Pristionchus mayeri</name>
    <dbReference type="NCBI Taxonomy" id="1317129"/>
    <lineage>
        <taxon>Eukaryota</taxon>
        <taxon>Metazoa</taxon>
        <taxon>Ecdysozoa</taxon>
        <taxon>Nematoda</taxon>
        <taxon>Chromadorea</taxon>
        <taxon>Rhabditida</taxon>
        <taxon>Rhabditina</taxon>
        <taxon>Diplogasteromorpha</taxon>
        <taxon>Diplogasteroidea</taxon>
        <taxon>Neodiplogasteridae</taxon>
        <taxon>Pristionchus</taxon>
    </lineage>
</organism>
<keyword evidence="3 4" id="KW-0131">Cell cycle</keyword>
<dbReference type="GO" id="GO:0016538">
    <property type="term" value="F:cyclin-dependent protein serine/threonine kinase regulator activity"/>
    <property type="evidence" value="ECO:0007669"/>
    <property type="project" value="InterPro"/>
</dbReference>
<dbReference type="SUPFAM" id="SSF55637">
    <property type="entry name" value="Cell cycle regulatory proteins"/>
    <property type="match status" value="2"/>
</dbReference>
<feature type="non-terminal residue" evidence="6">
    <location>
        <position position="1"/>
    </location>
</feature>
<evidence type="ECO:0000256" key="4">
    <source>
        <dbReference type="RuleBase" id="RU311113"/>
    </source>
</evidence>
<evidence type="ECO:0000313" key="7">
    <source>
        <dbReference type="Proteomes" id="UP001328107"/>
    </source>
</evidence>
<comment type="similarity">
    <text evidence="1 4">Belongs to the CKS family.</text>
</comment>
<dbReference type="GO" id="GO:0051301">
    <property type="term" value="P:cell division"/>
    <property type="evidence" value="ECO:0007669"/>
    <property type="project" value="UniProtKB-UniRule"/>
</dbReference>
<gene>
    <name evidence="6" type="ORF">PMAYCL1PPCAC_01206</name>
</gene>
<evidence type="ECO:0000256" key="2">
    <source>
        <dbReference type="ARBA" id="ARBA00022618"/>
    </source>
</evidence>
<dbReference type="Pfam" id="PF01111">
    <property type="entry name" value="CKS"/>
    <property type="match status" value="2"/>
</dbReference>
<dbReference type="InterPro" id="IPR036858">
    <property type="entry name" value="Cyclin-dep_kinase_reg-sub_sf"/>
</dbReference>
<sequence>WLKIMAAFFYSTKYKDDNYEYMEVHAPKEVIKLIPNIRLMSEAEWRSLGIQQTRGWENYKKHPTERHVLLFRRLLPKNPLSTGNGDQKEKVMEVPASVFFYSPKHEDDVYEFRHVQVSKKFKEVLELIPKDRLMNEEEWRGIGIEQSPGWEHYMIHPLERHILLFRRPLLKKPLLTGIIDEKATNSSSNQKNEQSKQLTEPTDLMAKSDRKPDEKVSSKQFERSEGGGEKKRQRSTSEDVADIPSPKHTPPQES</sequence>
<dbReference type="AlphaFoldDB" id="A0AAN5C766"/>
<evidence type="ECO:0000256" key="1">
    <source>
        <dbReference type="ARBA" id="ARBA00007782"/>
    </source>
</evidence>
<dbReference type="PANTHER" id="PTHR23415">
    <property type="entry name" value="CYCLIN-DEPENDENT KINASES REGULATORY SUBUNIT/60S RIBOSOME SUBUNIT BIOGENESIS PROTEIN NIP7"/>
    <property type="match status" value="1"/>
</dbReference>
<accession>A0AAN5C766</accession>
<keyword evidence="2 4" id="KW-0132">Cell division</keyword>
<protein>
    <recommendedName>
        <fullName evidence="4">Cyclin-dependent kinases regulatory subunit</fullName>
    </recommendedName>
</protein>
<dbReference type="PRINTS" id="PR00296">
    <property type="entry name" value="CYCLINKINASE"/>
</dbReference>
<evidence type="ECO:0000313" key="6">
    <source>
        <dbReference type="EMBL" id="GMR31011.1"/>
    </source>
</evidence>
<reference evidence="7" key="1">
    <citation type="submission" date="2022-10" db="EMBL/GenBank/DDBJ databases">
        <title>Genome assembly of Pristionchus species.</title>
        <authorList>
            <person name="Yoshida K."/>
            <person name="Sommer R.J."/>
        </authorList>
    </citation>
    <scope>NUCLEOTIDE SEQUENCE [LARGE SCALE GENOMIC DNA]</scope>
    <source>
        <strain evidence="7">RS5460</strain>
    </source>
</reference>
<feature type="compositionally biased region" description="Low complexity" evidence="5">
    <location>
        <begin position="185"/>
        <end position="197"/>
    </location>
</feature>